<proteinExistence type="predicted"/>
<keyword evidence="2" id="KW-1185">Reference proteome</keyword>
<comment type="caution">
    <text evidence="1">The sequence shown here is derived from an EMBL/GenBank/DDBJ whole genome shotgun (WGS) entry which is preliminary data.</text>
</comment>
<dbReference type="AlphaFoldDB" id="A0A8T2R3D6"/>
<evidence type="ECO:0000313" key="2">
    <source>
        <dbReference type="Proteomes" id="UP000825935"/>
    </source>
</evidence>
<protein>
    <submittedName>
        <fullName evidence="1">Uncharacterized protein</fullName>
    </submittedName>
</protein>
<name>A0A8T2R3D6_CERRI</name>
<gene>
    <name evidence="1" type="ORF">KP509_30G067100</name>
</gene>
<organism evidence="1 2">
    <name type="scientific">Ceratopteris richardii</name>
    <name type="common">Triangle waterfern</name>
    <dbReference type="NCBI Taxonomy" id="49495"/>
    <lineage>
        <taxon>Eukaryota</taxon>
        <taxon>Viridiplantae</taxon>
        <taxon>Streptophyta</taxon>
        <taxon>Embryophyta</taxon>
        <taxon>Tracheophyta</taxon>
        <taxon>Polypodiopsida</taxon>
        <taxon>Polypodiidae</taxon>
        <taxon>Polypodiales</taxon>
        <taxon>Pteridineae</taxon>
        <taxon>Pteridaceae</taxon>
        <taxon>Parkerioideae</taxon>
        <taxon>Ceratopteris</taxon>
    </lineage>
</organism>
<accession>A0A8T2R3D6</accession>
<dbReference type="EMBL" id="CM035435">
    <property type="protein sequence ID" value="KAH7290869.1"/>
    <property type="molecule type" value="Genomic_DNA"/>
</dbReference>
<sequence>MGIGSSVFSGCDCSDRKTEKGGVHFGHGIGVRRGMPLSLGGSKRMEVSRSLSLVFFHEQIRRKSAARKGGGVCGVLQARRSYPESCSIMYARGLCWERIDFEGGATTGGLLFVPSACKC</sequence>
<dbReference type="Proteomes" id="UP000825935">
    <property type="component" value="Chromosome 30"/>
</dbReference>
<reference evidence="1" key="1">
    <citation type="submission" date="2021-08" db="EMBL/GenBank/DDBJ databases">
        <title>WGS assembly of Ceratopteris richardii.</title>
        <authorList>
            <person name="Marchant D.B."/>
            <person name="Chen G."/>
            <person name="Jenkins J."/>
            <person name="Shu S."/>
            <person name="Leebens-Mack J."/>
            <person name="Grimwood J."/>
            <person name="Schmutz J."/>
            <person name="Soltis P."/>
            <person name="Soltis D."/>
            <person name="Chen Z.-H."/>
        </authorList>
    </citation>
    <scope>NUCLEOTIDE SEQUENCE</scope>
    <source>
        <strain evidence="1">Whitten #5841</strain>
        <tissue evidence="1">Leaf</tissue>
    </source>
</reference>
<evidence type="ECO:0000313" key="1">
    <source>
        <dbReference type="EMBL" id="KAH7290869.1"/>
    </source>
</evidence>